<gene>
    <name evidence="3" type="ORF">CA267_011520</name>
</gene>
<dbReference type="KEGG" id="apel:CA267_011520"/>
<dbReference type="AlphaFoldDB" id="A0A6M4MDU2"/>
<sequence>MILSKRRLSRQLACCWLLVLSVNALSFSALAKQAVDETMVTENSPNVEIEHVNGTAIIKGWDKQEIKITGELGDNTEDFTFSKDGNDVLIKVDVKRFQDDWKNSSIDKGDRLTIYLPVASRVSYTAVHADLEISEINNDTRVELINGDIKANTLSGRVKLETVNGDVSLTDIQGVLVVESVNGDIEGNHQGNKDARLVTVNGDIRINTNSPEVRVESVNGNMDITLAKVRELDIVTVNGEVNVKLELAENGDVSATSVGGGLQLSFQKNVSARFDVEAHAGGEIINRISSDKMRSAKYGPNKWLEFTQHGGAGRVEISTVHGKVDLSVY</sequence>
<feature type="signal peptide" evidence="1">
    <location>
        <begin position="1"/>
        <end position="31"/>
    </location>
</feature>
<dbReference type="Proteomes" id="UP000219285">
    <property type="component" value="Chromosome"/>
</dbReference>
<dbReference type="OrthoDB" id="6194490at2"/>
<evidence type="ECO:0000259" key="2">
    <source>
        <dbReference type="Pfam" id="PF13349"/>
    </source>
</evidence>
<dbReference type="InterPro" id="IPR025164">
    <property type="entry name" value="Toastrack_DUF4097"/>
</dbReference>
<accession>A0A6M4MDU2</accession>
<keyword evidence="4" id="KW-1185">Reference proteome</keyword>
<keyword evidence="1" id="KW-0732">Signal</keyword>
<evidence type="ECO:0000313" key="3">
    <source>
        <dbReference type="EMBL" id="QJR81361.1"/>
    </source>
</evidence>
<protein>
    <recommendedName>
        <fullName evidence="2">DUF4097 domain-containing protein</fullName>
    </recommendedName>
</protein>
<feature type="chain" id="PRO_5028915460" description="DUF4097 domain-containing protein" evidence="1">
    <location>
        <begin position="32"/>
        <end position="329"/>
    </location>
</feature>
<proteinExistence type="predicted"/>
<feature type="domain" description="DUF4097" evidence="2">
    <location>
        <begin position="58"/>
        <end position="326"/>
    </location>
</feature>
<dbReference type="EMBL" id="CP052766">
    <property type="protein sequence ID" value="QJR81361.1"/>
    <property type="molecule type" value="Genomic_DNA"/>
</dbReference>
<dbReference type="Pfam" id="PF13349">
    <property type="entry name" value="DUF4097"/>
    <property type="match status" value="1"/>
</dbReference>
<dbReference type="RefSeq" id="WP_075607348.1">
    <property type="nucleotide sequence ID" value="NZ_CP052766.1"/>
</dbReference>
<reference evidence="4" key="1">
    <citation type="submission" date="2014-12" db="EMBL/GenBank/DDBJ databases">
        <title>Complete genome sequence of a multi-drug resistant Klebsiella pneumoniae.</title>
        <authorList>
            <person name="Hua X."/>
            <person name="Chen Q."/>
            <person name="Li X."/>
            <person name="Feng Y."/>
            <person name="Ruan Z."/>
            <person name="Yu Y."/>
        </authorList>
    </citation>
    <scope>NUCLEOTIDE SEQUENCE [LARGE SCALE GENOMIC DNA]</scope>
    <source>
        <strain evidence="4">5.12</strain>
    </source>
</reference>
<evidence type="ECO:0000313" key="4">
    <source>
        <dbReference type="Proteomes" id="UP000219285"/>
    </source>
</evidence>
<name>A0A6M4MDU2_9ALTE</name>
<evidence type="ECO:0000256" key="1">
    <source>
        <dbReference type="SAM" id="SignalP"/>
    </source>
</evidence>
<reference evidence="3 4" key="2">
    <citation type="submission" date="2020-04" db="EMBL/GenBank/DDBJ databases">
        <title>Complete genome sequence of Alteromonas pelagimontana 5.12T.</title>
        <authorList>
            <person name="Sinha R.K."/>
            <person name="Krishnan K.P."/>
            <person name="Kurian J.P."/>
        </authorList>
    </citation>
    <scope>NUCLEOTIDE SEQUENCE [LARGE SCALE GENOMIC DNA]</scope>
    <source>
        <strain evidence="3 4">5.12</strain>
    </source>
</reference>
<organism evidence="3 4">
    <name type="scientific">Alteromonas pelagimontana</name>
    <dbReference type="NCBI Taxonomy" id="1858656"/>
    <lineage>
        <taxon>Bacteria</taxon>
        <taxon>Pseudomonadati</taxon>
        <taxon>Pseudomonadota</taxon>
        <taxon>Gammaproteobacteria</taxon>
        <taxon>Alteromonadales</taxon>
        <taxon>Alteromonadaceae</taxon>
        <taxon>Alteromonas/Salinimonas group</taxon>
        <taxon>Alteromonas</taxon>
    </lineage>
</organism>